<feature type="compositionally biased region" description="Polar residues" evidence="1">
    <location>
        <begin position="242"/>
        <end position="252"/>
    </location>
</feature>
<feature type="compositionally biased region" description="Basic and acidic residues" evidence="1">
    <location>
        <begin position="255"/>
        <end position="265"/>
    </location>
</feature>
<feature type="region of interest" description="Disordered" evidence="1">
    <location>
        <begin position="1"/>
        <end position="69"/>
    </location>
</feature>
<dbReference type="AlphaFoldDB" id="A0A179EYL1"/>
<keyword evidence="3" id="KW-1185">Reference proteome</keyword>
<name>A0A179EYL1_METCM</name>
<feature type="region of interest" description="Disordered" evidence="1">
    <location>
        <begin position="226"/>
        <end position="318"/>
    </location>
</feature>
<reference evidence="2 3" key="1">
    <citation type="journal article" date="2016" name="PLoS Pathog.">
        <title>Biosynthesis of antibiotic leucinostatins in bio-control fungus Purpureocillium lilacinum and their inhibition on phytophthora revealed by genome mining.</title>
        <authorList>
            <person name="Wang G."/>
            <person name="Liu Z."/>
            <person name="Lin R."/>
            <person name="Li E."/>
            <person name="Mao Z."/>
            <person name="Ling J."/>
            <person name="Yang Y."/>
            <person name="Yin W.B."/>
            <person name="Xie B."/>
        </authorList>
    </citation>
    <scope>NUCLEOTIDE SEQUENCE [LARGE SCALE GENOMIC DNA]</scope>
    <source>
        <strain evidence="2">170</strain>
    </source>
</reference>
<dbReference type="EMBL" id="LSBJ02000002">
    <property type="protein sequence ID" value="OAQ58258.1"/>
    <property type="molecule type" value="Genomic_DNA"/>
</dbReference>
<evidence type="ECO:0000256" key="1">
    <source>
        <dbReference type="SAM" id="MobiDB-lite"/>
    </source>
</evidence>
<protein>
    <submittedName>
        <fullName evidence="2">Uncharacterized protein</fullName>
    </submittedName>
</protein>
<evidence type="ECO:0000313" key="3">
    <source>
        <dbReference type="Proteomes" id="UP000078397"/>
    </source>
</evidence>
<dbReference type="GeneID" id="28854158"/>
<proteinExistence type="predicted"/>
<feature type="compositionally biased region" description="Low complexity" evidence="1">
    <location>
        <begin position="109"/>
        <end position="122"/>
    </location>
</feature>
<organism evidence="2 3">
    <name type="scientific">Pochonia chlamydosporia 170</name>
    <dbReference type="NCBI Taxonomy" id="1380566"/>
    <lineage>
        <taxon>Eukaryota</taxon>
        <taxon>Fungi</taxon>
        <taxon>Dikarya</taxon>
        <taxon>Ascomycota</taxon>
        <taxon>Pezizomycotina</taxon>
        <taxon>Sordariomycetes</taxon>
        <taxon>Hypocreomycetidae</taxon>
        <taxon>Hypocreales</taxon>
        <taxon>Clavicipitaceae</taxon>
        <taxon>Pochonia</taxon>
    </lineage>
</organism>
<feature type="compositionally biased region" description="Basic and acidic residues" evidence="1">
    <location>
        <begin position="7"/>
        <end position="29"/>
    </location>
</feature>
<gene>
    <name evidence="2" type="ORF">VFPPC_12224</name>
</gene>
<comment type="caution">
    <text evidence="2">The sequence shown here is derived from an EMBL/GenBank/DDBJ whole genome shotgun (WGS) entry which is preliminary data.</text>
</comment>
<sequence>MPSTRKVISDEERRGRALERKQAQRERARQQTIQSALSHPDQVQVVDAPSSSAPGSTITTAIPIPTPNLGHELERVVEGPGEVEEEARTVGFTLAIRARPNPPPTAVIADSAAAESQRASQSTREAASGLAASRMRRYRERQRNIRAEEYLAEAEQSDGIRVLSLTDAVEDVKIGPVEPSEEAVSRDVGDETLTLTRSVIYVSSSSSSSCPPTPSSANRAANLRPAAPAEGNEDTDTGDGASVSSFLIGNSSDSEDGHERRRPSDTSETLRPQPSTPGYGSSDGARPGNVDPSALQDDSVEDNGAGPAAAHHSTIDTRTAMNRLFSRTDYNKTKQLNSGTLM</sequence>
<dbReference type="RefSeq" id="XP_018136444.1">
    <property type="nucleotide sequence ID" value="XM_018290164.1"/>
</dbReference>
<dbReference type="Proteomes" id="UP000078397">
    <property type="component" value="Unassembled WGS sequence"/>
</dbReference>
<feature type="region of interest" description="Disordered" evidence="1">
    <location>
        <begin position="109"/>
        <end position="136"/>
    </location>
</feature>
<accession>A0A179EYL1</accession>
<dbReference type="KEGG" id="pchm:VFPPC_12224"/>
<evidence type="ECO:0000313" key="2">
    <source>
        <dbReference type="EMBL" id="OAQ58258.1"/>
    </source>
</evidence>
<feature type="compositionally biased region" description="Polar residues" evidence="1">
    <location>
        <begin position="266"/>
        <end position="279"/>
    </location>
</feature>